<dbReference type="SUPFAM" id="SSF53822">
    <property type="entry name" value="Periplasmic binding protein-like I"/>
    <property type="match status" value="1"/>
</dbReference>
<reference evidence="6 7" key="1">
    <citation type="submission" date="2019-10" db="EMBL/GenBank/DDBJ databases">
        <title>Genome sequence of Luteimicrobium xylanilyticum HY-24.</title>
        <authorList>
            <person name="Kim D.Y."/>
            <person name="Park H.-Y."/>
        </authorList>
    </citation>
    <scope>NUCLEOTIDE SEQUENCE [LARGE SCALE GENOMIC DNA]</scope>
    <source>
        <strain evidence="6 7">HY-24</strain>
    </source>
</reference>
<evidence type="ECO:0000313" key="7">
    <source>
        <dbReference type="Proteomes" id="UP000326702"/>
    </source>
</evidence>
<dbReference type="Pfam" id="PF00356">
    <property type="entry name" value="LacI"/>
    <property type="match status" value="1"/>
</dbReference>
<dbReference type="KEGG" id="lxl:KDY119_02996"/>
<evidence type="ECO:0000313" key="6">
    <source>
        <dbReference type="EMBL" id="QFU99465.1"/>
    </source>
</evidence>
<sequence length="351" mass="37930">MTTSTTPSSETSAAPRRRRGSATIASIAEETGVSVPTVSKVLNGRPDVAPDTRARVEAALERHQYRRRTPRTSTESSLVELVFHQLDSAWSIQIIQGVEAAAAAENVEVVLSELGGEHRPPQHWLDNVVARRPLGVIFVLSGVDPGQRQQLDARSIPYVVVDTAGEPLPGVPTVGSNNWAGGLYATRHLLRLGHRRIAMISGPADVLCSKARIDGFRTAHEEAGLTVDPELVRHGNFYVDGGFRHGIELLSRPDRPTAVFAGSDMQALGVLRAARELRLRVPEDVSVVGYDDLPLAEWIGPSLTTVRQPLTDMAGTATRMLLGLARGEQPATPQLDLATELVVRESTSPPR</sequence>
<protein>
    <submittedName>
        <fullName evidence="6">HTH-type transcriptional regulator AglR</fullName>
    </submittedName>
</protein>
<dbReference type="PANTHER" id="PTHR30146:SF153">
    <property type="entry name" value="LACTOSE OPERON REPRESSOR"/>
    <property type="match status" value="1"/>
</dbReference>
<dbReference type="SUPFAM" id="SSF47413">
    <property type="entry name" value="lambda repressor-like DNA-binding domains"/>
    <property type="match status" value="1"/>
</dbReference>
<accession>A0A5P9QG86</accession>
<evidence type="ECO:0000256" key="1">
    <source>
        <dbReference type="ARBA" id="ARBA00023015"/>
    </source>
</evidence>
<dbReference type="InterPro" id="IPR046335">
    <property type="entry name" value="LacI/GalR-like_sensor"/>
</dbReference>
<keyword evidence="1" id="KW-0805">Transcription regulation</keyword>
<evidence type="ECO:0000256" key="4">
    <source>
        <dbReference type="SAM" id="MobiDB-lite"/>
    </source>
</evidence>
<gene>
    <name evidence="6" type="ORF">KDY119_02996</name>
</gene>
<keyword evidence="3" id="KW-0804">Transcription</keyword>
<dbReference type="GO" id="GO:0003700">
    <property type="term" value="F:DNA-binding transcription factor activity"/>
    <property type="evidence" value="ECO:0007669"/>
    <property type="project" value="TreeGrafter"/>
</dbReference>
<name>A0A5P9QG86_9MICO</name>
<dbReference type="PROSITE" id="PS50932">
    <property type="entry name" value="HTH_LACI_2"/>
    <property type="match status" value="1"/>
</dbReference>
<dbReference type="Proteomes" id="UP000326702">
    <property type="component" value="Chromosome"/>
</dbReference>
<dbReference type="InterPro" id="IPR000843">
    <property type="entry name" value="HTH_LacI"/>
</dbReference>
<organism evidence="6 7">
    <name type="scientific">Luteimicrobium xylanilyticum</name>
    <dbReference type="NCBI Taxonomy" id="1133546"/>
    <lineage>
        <taxon>Bacteria</taxon>
        <taxon>Bacillati</taxon>
        <taxon>Actinomycetota</taxon>
        <taxon>Actinomycetes</taxon>
        <taxon>Micrococcales</taxon>
        <taxon>Luteimicrobium</taxon>
    </lineage>
</organism>
<dbReference type="OrthoDB" id="3227375at2"/>
<dbReference type="RefSeq" id="WP_036947357.1">
    <property type="nucleotide sequence ID" value="NZ_BAABIH010000008.1"/>
</dbReference>
<evidence type="ECO:0000256" key="2">
    <source>
        <dbReference type="ARBA" id="ARBA00023125"/>
    </source>
</evidence>
<dbReference type="EMBL" id="CP045529">
    <property type="protein sequence ID" value="QFU99465.1"/>
    <property type="molecule type" value="Genomic_DNA"/>
</dbReference>
<proteinExistence type="predicted"/>
<evidence type="ECO:0000259" key="5">
    <source>
        <dbReference type="PROSITE" id="PS50932"/>
    </source>
</evidence>
<dbReference type="Pfam" id="PF13377">
    <property type="entry name" value="Peripla_BP_3"/>
    <property type="match status" value="1"/>
</dbReference>
<dbReference type="InterPro" id="IPR028082">
    <property type="entry name" value="Peripla_BP_I"/>
</dbReference>
<dbReference type="GO" id="GO:0000976">
    <property type="term" value="F:transcription cis-regulatory region binding"/>
    <property type="evidence" value="ECO:0007669"/>
    <property type="project" value="TreeGrafter"/>
</dbReference>
<dbReference type="PANTHER" id="PTHR30146">
    <property type="entry name" value="LACI-RELATED TRANSCRIPTIONAL REPRESSOR"/>
    <property type="match status" value="1"/>
</dbReference>
<keyword evidence="7" id="KW-1185">Reference proteome</keyword>
<dbReference type="SMART" id="SM00354">
    <property type="entry name" value="HTH_LACI"/>
    <property type="match status" value="1"/>
</dbReference>
<feature type="compositionally biased region" description="Low complexity" evidence="4">
    <location>
        <begin position="1"/>
        <end position="12"/>
    </location>
</feature>
<dbReference type="CDD" id="cd01392">
    <property type="entry name" value="HTH_LacI"/>
    <property type="match status" value="1"/>
</dbReference>
<dbReference type="AlphaFoldDB" id="A0A5P9QG86"/>
<feature type="domain" description="HTH lacI-type" evidence="5">
    <location>
        <begin position="22"/>
        <end position="76"/>
    </location>
</feature>
<feature type="region of interest" description="Disordered" evidence="4">
    <location>
        <begin position="1"/>
        <end position="28"/>
    </location>
</feature>
<keyword evidence="2" id="KW-0238">DNA-binding</keyword>
<dbReference type="InterPro" id="IPR010982">
    <property type="entry name" value="Lambda_DNA-bd_dom_sf"/>
</dbReference>
<dbReference type="Gene3D" id="1.10.260.40">
    <property type="entry name" value="lambda repressor-like DNA-binding domains"/>
    <property type="match status" value="1"/>
</dbReference>
<dbReference type="Gene3D" id="3.40.50.2300">
    <property type="match status" value="2"/>
</dbReference>
<evidence type="ECO:0000256" key="3">
    <source>
        <dbReference type="ARBA" id="ARBA00023163"/>
    </source>
</evidence>